<organism evidence="8 9">
    <name type="scientific">Belnapia rosea</name>
    <dbReference type="NCBI Taxonomy" id="938405"/>
    <lineage>
        <taxon>Bacteria</taxon>
        <taxon>Pseudomonadati</taxon>
        <taxon>Pseudomonadota</taxon>
        <taxon>Alphaproteobacteria</taxon>
        <taxon>Acetobacterales</taxon>
        <taxon>Roseomonadaceae</taxon>
        <taxon>Belnapia</taxon>
    </lineage>
</organism>
<reference evidence="8 9" key="1">
    <citation type="submission" date="2016-10" db="EMBL/GenBank/DDBJ databases">
        <authorList>
            <person name="de Groot N.N."/>
        </authorList>
    </citation>
    <scope>NUCLEOTIDE SEQUENCE [LARGE SCALE GENOMIC DNA]</scope>
    <source>
        <strain evidence="8 9">CPCC 100156</strain>
    </source>
</reference>
<dbReference type="Proteomes" id="UP000198925">
    <property type="component" value="Unassembled WGS sequence"/>
</dbReference>
<dbReference type="RefSeq" id="WP_090665076.1">
    <property type="nucleotide sequence ID" value="NZ_FMZX01000031.1"/>
</dbReference>
<evidence type="ECO:0000256" key="5">
    <source>
        <dbReference type="ARBA" id="ARBA00023136"/>
    </source>
</evidence>
<keyword evidence="5 6" id="KW-0472">Membrane</keyword>
<comment type="subcellular location">
    <subcellularLocation>
        <location evidence="1">Cell membrane</location>
        <topology evidence="1">Multi-pass membrane protein</topology>
    </subcellularLocation>
</comment>
<evidence type="ECO:0000256" key="3">
    <source>
        <dbReference type="ARBA" id="ARBA00022692"/>
    </source>
</evidence>
<name>A0A1G7CDD1_9PROT</name>
<feature type="transmembrane region" description="Helical" evidence="6">
    <location>
        <begin position="137"/>
        <end position="158"/>
    </location>
</feature>
<dbReference type="PANTHER" id="PTHR35007:SF2">
    <property type="entry name" value="PILUS ASSEMBLE PROTEIN"/>
    <property type="match status" value="1"/>
</dbReference>
<keyword evidence="4 6" id="KW-1133">Transmembrane helix</keyword>
<sequence>MPALLDTETLLLAACAAAAAIGLAVLAAALLAHGAEDKDLSRRLRSVLQPGSAGDAKQVARGVTAGLARPFLWLGELLRGSAIVSPKEIQEFQRAMVAAGLDAGWTVPFFLGAKAIALITLPLGGLGYAWISDMSQAQGTLTVILALLLAVFGPNRLLDTLRRSFQERLRRGLPDALDLLVVAAEAGLALETAVDRVAREMEGSNRAIAGEMNTLLQELRMLPDRRMALERMAERTDIEGFKRLGSTLSQTLRYGTPLAQALRVLAADMRQERMLRLEEKAIKLPAKLILPLILFILPALFIALLGPSILEIGKSFGGPK</sequence>
<feature type="transmembrane region" description="Helical" evidence="6">
    <location>
        <begin position="288"/>
        <end position="310"/>
    </location>
</feature>
<evidence type="ECO:0000259" key="7">
    <source>
        <dbReference type="Pfam" id="PF00482"/>
    </source>
</evidence>
<dbReference type="Pfam" id="PF00482">
    <property type="entry name" value="T2SSF"/>
    <property type="match status" value="1"/>
</dbReference>
<evidence type="ECO:0000313" key="9">
    <source>
        <dbReference type="Proteomes" id="UP000198925"/>
    </source>
</evidence>
<evidence type="ECO:0000256" key="6">
    <source>
        <dbReference type="SAM" id="Phobius"/>
    </source>
</evidence>
<feature type="transmembrane region" description="Helical" evidence="6">
    <location>
        <begin position="109"/>
        <end position="131"/>
    </location>
</feature>
<evidence type="ECO:0000256" key="1">
    <source>
        <dbReference type="ARBA" id="ARBA00004651"/>
    </source>
</evidence>
<gene>
    <name evidence="8" type="ORF">SAMN04487779_103115</name>
</gene>
<feature type="transmembrane region" description="Helical" evidence="6">
    <location>
        <begin position="12"/>
        <end position="35"/>
    </location>
</feature>
<evidence type="ECO:0000256" key="4">
    <source>
        <dbReference type="ARBA" id="ARBA00022989"/>
    </source>
</evidence>
<evidence type="ECO:0000313" key="8">
    <source>
        <dbReference type="EMBL" id="SDE37384.1"/>
    </source>
</evidence>
<dbReference type="GO" id="GO:0005886">
    <property type="term" value="C:plasma membrane"/>
    <property type="evidence" value="ECO:0007669"/>
    <property type="project" value="UniProtKB-SubCell"/>
</dbReference>
<dbReference type="STRING" id="938405.SAMN02927895_05231"/>
<proteinExistence type="predicted"/>
<keyword evidence="9" id="KW-1185">Reference proteome</keyword>
<accession>A0A1G7CDD1</accession>
<dbReference type="AlphaFoldDB" id="A0A1G7CDD1"/>
<keyword evidence="3 6" id="KW-0812">Transmembrane</keyword>
<dbReference type="InterPro" id="IPR018076">
    <property type="entry name" value="T2SS_GspF_dom"/>
</dbReference>
<keyword evidence="2" id="KW-1003">Cell membrane</keyword>
<dbReference type="PANTHER" id="PTHR35007">
    <property type="entry name" value="INTEGRAL MEMBRANE PROTEIN-RELATED"/>
    <property type="match status" value="1"/>
</dbReference>
<protein>
    <submittedName>
        <fullName evidence="8">Tight adherence protein C</fullName>
    </submittedName>
</protein>
<dbReference type="EMBL" id="FMZX01000031">
    <property type="protein sequence ID" value="SDE37384.1"/>
    <property type="molecule type" value="Genomic_DNA"/>
</dbReference>
<feature type="domain" description="Type II secretion system protein GspF" evidence="7">
    <location>
        <begin position="177"/>
        <end position="305"/>
    </location>
</feature>
<evidence type="ECO:0000256" key="2">
    <source>
        <dbReference type="ARBA" id="ARBA00022475"/>
    </source>
</evidence>